<sequence>MGDTTITICHKRGNGKYKGCFPETGITRYTSSAGRTYSPVPDITSRPCSSLGLWEEDSAQRTSLVSDLLAQSGVLQSTPTLHVQTPPAMKLKDL</sequence>
<dbReference type="EMBL" id="CAUEEQ010052870">
    <property type="protein sequence ID" value="CAJ0961596.1"/>
    <property type="molecule type" value="Genomic_DNA"/>
</dbReference>
<reference evidence="1" key="1">
    <citation type="submission" date="2023-07" db="EMBL/GenBank/DDBJ databases">
        <authorList>
            <person name="Stuckert A."/>
        </authorList>
    </citation>
    <scope>NUCLEOTIDE SEQUENCE</scope>
</reference>
<protein>
    <submittedName>
        <fullName evidence="1">Uncharacterized protein</fullName>
    </submittedName>
</protein>
<organism evidence="1 2">
    <name type="scientific">Ranitomeya imitator</name>
    <name type="common">mimic poison frog</name>
    <dbReference type="NCBI Taxonomy" id="111125"/>
    <lineage>
        <taxon>Eukaryota</taxon>
        <taxon>Metazoa</taxon>
        <taxon>Chordata</taxon>
        <taxon>Craniata</taxon>
        <taxon>Vertebrata</taxon>
        <taxon>Euteleostomi</taxon>
        <taxon>Amphibia</taxon>
        <taxon>Batrachia</taxon>
        <taxon>Anura</taxon>
        <taxon>Neobatrachia</taxon>
        <taxon>Hyloidea</taxon>
        <taxon>Dendrobatidae</taxon>
        <taxon>Dendrobatinae</taxon>
        <taxon>Ranitomeya</taxon>
    </lineage>
</organism>
<dbReference type="Proteomes" id="UP001176940">
    <property type="component" value="Unassembled WGS sequence"/>
</dbReference>
<keyword evidence="2" id="KW-1185">Reference proteome</keyword>
<accession>A0ABN9MFD5</accession>
<name>A0ABN9MFD5_9NEOB</name>
<proteinExistence type="predicted"/>
<comment type="caution">
    <text evidence="1">The sequence shown here is derived from an EMBL/GenBank/DDBJ whole genome shotgun (WGS) entry which is preliminary data.</text>
</comment>
<gene>
    <name evidence="1" type="ORF">RIMI_LOCUS17813563</name>
</gene>
<evidence type="ECO:0000313" key="2">
    <source>
        <dbReference type="Proteomes" id="UP001176940"/>
    </source>
</evidence>
<evidence type="ECO:0000313" key="1">
    <source>
        <dbReference type="EMBL" id="CAJ0961596.1"/>
    </source>
</evidence>